<accession>A0ABQ7K326</accession>
<evidence type="ECO:0000313" key="2">
    <source>
        <dbReference type="EMBL" id="KAG0290016.1"/>
    </source>
</evidence>
<protein>
    <recommendedName>
        <fullName evidence="4">Mediator complex subunit 11</fullName>
    </recommendedName>
</protein>
<comment type="caution">
    <text evidence="2">The sequence shown here is derived from an EMBL/GenBank/DDBJ whole genome shotgun (WGS) entry which is preliminary data.</text>
</comment>
<gene>
    <name evidence="2" type="ORF">BGZ96_006514</name>
</gene>
<dbReference type="Proteomes" id="UP001194696">
    <property type="component" value="Unassembled WGS sequence"/>
</dbReference>
<feature type="region of interest" description="Disordered" evidence="1">
    <location>
        <begin position="220"/>
        <end position="239"/>
    </location>
</feature>
<name>A0ABQ7K326_9FUNG</name>
<proteinExistence type="predicted"/>
<reference evidence="2 3" key="1">
    <citation type="journal article" date="2020" name="Fungal Divers.">
        <title>Resolving the Mortierellaceae phylogeny through synthesis of multi-gene phylogenetics and phylogenomics.</title>
        <authorList>
            <person name="Vandepol N."/>
            <person name="Liber J."/>
            <person name="Desiro A."/>
            <person name="Na H."/>
            <person name="Kennedy M."/>
            <person name="Barry K."/>
            <person name="Grigoriev I.V."/>
            <person name="Miller A.N."/>
            <person name="O'Donnell K."/>
            <person name="Stajich J.E."/>
            <person name="Bonito G."/>
        </authorList>
    </citation>
    <scope>NUCLEOTIDE SEQUENCE [LARGE SCALE GENOMIC DNA]</scope>
    <source>
        <strain evidence="2 3">AD045</strain>
    </source>
</reference>
<organism evidence="2 3">
    <name type="scientific">Linnemannia gamsii</name>
    <dbReference type="NCBI Taxonomy" id="64522"/>
    <lineage>
        <taxon>Eukaryota</taxon>
        <taxon>Fungi</taxon>
        <taxon>Fungi incertae sedis</taxon>
        <taxon>Mucoromycota</taxon>
        <taxon>Mortierellomycotina</taxon>
        <taxon>Mortierellomycetes</taxon>
        <taxon>Mortierellales</taxon>
        <taxon>Mortierellaceae</taxon>
        <taxon>Linnemannia</taxon>
    </lineage>
</organism>
<sequence length="263" mass="28066">MQQQPAPRPLIAEIEQLRRSVDSMNSQTAEMLKNLEQLRHLGADHIALPSTEQEKLDREWEYFETVCDQVYFILENAKYKLKRQQNIYHNQLNPPVLEPAPAIPQNEPAPAIVHAVTTPINNSTPQLSAGTTPTGLGTAGTPSMAAATVAATVAATTPLNLATQSPVAIGMTPQHNSPLDLQMLSPPSNFDINSSTPGGGVGVTTPSMLLSAAAQDTNFIRGSDPSLDPSLDTDGADNVQDTMLDLGDIGSLGNGDMDDMINF</sequence>
<evidence type="ECO:0000313" key="3">
    <source>
        <dbReference type="Proteomes" id="UP001194696"/>
    </source>
</evidence>
<evidence type="ECO:0000256" key="1">
    <source>
        <dbReference type="SAM" id="MobiDB-lite"/>
    </source>
</evidence>
<keyword evidence="3" id="KW-1185">Reference proteome</keyword>
<evidence type="ECO:0008006" key="4">
    <source>
        <dbReference type="Google" id="ProtNLM"/>
    </source>
</evidence>
<feature type="compositionally biased region" description="Low complexity" evidence="1">
    <location>
        <begin position="223"/>
        <end position="232"/>
    </location>
</feature>
<dbReference type="EMBL" id="JAAAIM010000315">
    <property type="protein sequence ID" value="KAG0290016.1"/>
    <property type="molecule type" value="Genomic_DNA"/>
</dbReference>